<keyword evidence="2" id="KW-1015">Disulfide bond</keyword>
<comment type="caution">
    <text evidence="5">The sequence shown here is derived from an EMBL/GenBank/DDBJ whole genome shotgun (WGS) entry which is preliminary data.</text>
</comment>
<evidence type="ECO:0000256" key="1">
    <source>
        <dbReference type="ARBA" id="ARBA00022729"/>
    </source>
</evidence>
<dbReference type="AlphaFoldDB" id="A0A8J3JBW9"/>
<dbReference type="EMBL" id="BONF01000017">
    <property type="protein sequence ID" value="GIF82022.1"/>
    <property type="molecule type" value="Genomic_DNA"/>
</dbReference>
<dbReference type="InterPro" id="IPR006311">
    <property type="entry name" value="TAT_signal"/>
</dbReference>
<dbReference type="InterPro" id="IPR001254">
    <property type="entry name" value="Trypsin_dom"/>
</dbReference>
<evidence type="ECO:0000313" key="5">
    <source>
        <dbReference type="EMBL" id="GIF82022.1"/>
    </source>
</evidence>
<accession>A0A8J3JBW9</accession>
<dbReference type="InterPro" id="IPR013517">
    <property type="entry name" value="FG-GAP"/>
</dbReference>
<dbReference type="InterPro" id="IPR009003">
    <property type="entry name" value="Peptidase_S1_PA"/>
</dbReference>
<evidence type="ECO:0000256" key="2">
    <source>
        <dbReference type="ARBA" id="ARBA00023157"/>
    </source>
</evidence>
<feature type="domain" description="Peptidase S1" evidence="4">
    <location>
        <begin position="42"/>
        <end position="261"/>
    </location>
</feature>
<dbReference type="GO" id="GO:0004252">
    <property type="term" value="F:serine-type endopeptidase activity"/>
    <property type="evidence" value="ECO:0007669"/>
    <property type="project" value="InterPro"/>
</dbReference>
<dbReference type="SUPFAM" id="SSF69318">
    <property type="entry name" value="Integrin alpha N-terminal domain"/>
    <property type="match status" value="1"/>
</dbReference>
<dbReference type="SMART" id="SM00020">
    <property type="entry name" value="Tryp_SPc"/>
    <property type="match status" value="1"/>
</dbReference>
<proteinExistence type="predicted"/>
<feature type="chain" id="PRO_5035298634" description="Peptidase S1 domain-containing protein" evidence="3">
    <location>
        <begin position="42"/>
        <end position="522"/>
    </location>
</feature>
<dbReference type="Gene3D" id="2.40.10.10">
    <property type="entry name" value="Trypsin-like serine proteases"/>
    <property type="match status" value="1"/>
</dbReference>
<dbReference type="PROSITE" id="PS50240">
    <property type="entry name" value="TRYPSIN_DOM"/>
    <property type="match status" value="1"/>
</dbReference>
<dbReference type="InterPro" id="IPR043504">
    <property type="entry name" value="Peptidase_S1_PA_chymotrypsin"/>
</dbReference>
<keyword evidence="1 3" id="KW-0732">Signal</keyword>
<evidence type="ECO:0000256" key="3">
    <source>
        <dbReference type="SAM" id="SignalP"/>
    </source>
</evidence>
<dbReference type="InterPro" id="IPR001314">
    <property type="entry name" value="Peptidase_S1A"/>
</dbReference>
<keyword evidence="6" id="KW-1185">Reference proteome</keyword>
<dbReference type="PANTHER" id="PTHR24256">
    <property type="entry name" value="TRYPTASE-RELATED"/>
    <property type="match status" value="1"/>
</dbReference>
<dbReference type="RefSeq" id="WP_203746774.1">
    <property type="nucleotide sequence ID" value="NZ_BONF01000017.1"/>
</dbReference>
<evidence type="ECO:0000259" key="4">
    <source>
        <dbReference type="PROSITE" id="PS50240"/>
    </source>
</evidence>
<organism evidence="5 6">
    <name type="scientific">Catellatospora bangladeshensis</name>
    <dbReference type="NCBI Taxonomy" id="310355"/>
    <lineage>
        <taxon>Bacteria</taxon>
        <taxon>Bacillati</taxon>
        <taxon>Actinomycetota</taxon>
        <taxon>Actinomycetes</taxon>
        <taxon>Micromonosporales</taxon>
        <taxon>Micromonosporaceae</taxon>
        <taxon>Catellatospora</taxon>
    </lineage>
</organism>
<name>A0A8J3JBW9_9ACTN</name>
<dbReference type="InterPro" id="IPR033116">
    <property type="entry name" value="TRYPSIN_SER"/>
</dbReference>
<dbReference type="Proteomes" id="UP000601223">
    <property type="component" value="Unassembled WGS sequence"/>
</dbReference>
<dbReference type="Pfam" id="PF00089">
    <property type="entry name" value="Trypsin"/>
    <property type="match status" value="1"/>
</dbReference>
<dbReference type="Pfam" id="PF13517">
    <property type="entry name" value="FG-GAP_3"/>
    <property type="match status" value="2"/>
</dbReference>
<dbReference type="SUPFAM" id="SSF50494">
    <property type="entry name" value="Trypsin-like serine proteases"/>
    <property type="match status" value="1"/>
</dbReference>
<feature type="signal peptide" evidence="3">
    <location>
        <begin position="1"/>
        <end position="41"/>
    </location>
</feature>
<sequence>MHHIHPPTTRRRPLATRLAAALVAALSALALPALTPTPAAAIDGGYLVTTNEFAYVAEIRNTVAGGLCTGSLIHPSWVLTAVHCSVPTSVGDMTVRVGNIYAGSGGQVRRISRILRHPDYTGGHNDVALLELATPITNITPVRLADPAYAYLWDGYQGGPFTQYDQGIATGWGRDVNGQLATQLKYVGVFITPSRLDNLGIKRIMVDRGPCPGDSGGPLLVNLNSTLVQVGVFKGGVCGGESSYSEIGAGTNRTWLNSQLTAVPYTPFGLADWDRDGHQDLIARHTPSGDLWLYPGESRRGYSYATPVRIGIGYNGYSFFGSADWDRDGHQDLIVRHDATGDLWLHPGESRRGGSYATPVRIGNGYQGFTAFGATDWDRDGHQDLIARNDTTGDLWLYPGESRRGYSTATPVRIGNGWNSYTSFDLADWDRDGHQDILARDNDSGHVYIYPGDSRRGYSSAARVLMRSGYSGYTPFGVGDWDRDGHQDLITRKDATGDLYLHPGESRRDYSYASLVRIGNGW</sequence>
<dbReference type="GO" id="GO:0006508">
    <property type="term" value="P:proteolysis"/>
    <property type="evidence" value="ECO:0007669"/>
    <property type="project" value="InterPro"/>
</dbReference>
<reference evidence="5 6" key="1">
    <citation type="submission" date="2021-01" db="EMBL/GenBank/DDBJ databases">
        <title>Whole genome shotgun sequence of Catellatospora bangladeshensis NBRC 107357.</title>
        <authorList>
            <person name="Komaki H."/>
            <person name="Tamura T."/>
        </authorList>
    </citation>
    <scope>NUCLEOTIDE SEQUENCE [LARGE SCALE GENOMIC DNA]</scope>
    <source>
        <strain evidence="5 6">NBRC 107357</strain>
    </source>
</reference>
<protein>
    <recommendedName>
        <fullName evidence="4">Peptidase S1 domain-containing protein</fullName>
    </recommendedName>
</protein>
<dbReference type="PROSITE" id="PS00135">
    <property type="entry name" value="TRYPSIN_SER"/>
    <property type="match status" value="1"/>
</dbReference>
<dbReference type="InterPro" id="IPR028994">
    <property type="entry name" value="Integrin_alpha_N"/>
</dbReference>
<dbReference type="Gene3D" id="2.130.10.130">
    <property type="entry name" value="Integrin alpha, N-terminal"/>
    <property type="match status" value="1"/>
</dbReference>
<evidence type="ECO:0000313" key="6">
    <source>
        <dbReference type="Proteomes" id="UP000601223"/>
    </source>
</evidence>
<dbReference type="InterPro" id="IPR051487">
    <property type="entry name" value="Ser/Thr_Proteases_Immune/Dev"/>
</dbReference>
<gene>
    <name evidence="5" type="ORF">Cba03nite_33710</name>
</gene>
<dbReference type="PROSITE" id="PS51318">
    <property type="entry name" value="TAT"/>
    <property type="match status" value="1"/>
</dbReference>
<dbReference type="PRINTS" id="PR00722">
    <property type="entry name" value="CHYMOTRYPSIN"/>
</dbReference>
<dbReference type="CDD" id="cd00190">
    <property type="entry name" value="Tryp_SPc"/>
    <property type="match status" value="1"/>
</dbReference>